<organism evidence="1 2">
    <name type="scientific">Planosporangium flavigriseum</name>
    <dbReference type="NCBI Taxonomy" id="373681"/>
    <lineage>
        <taxon>Bacteria</taxon>
        <taxon>Bacillati</taxon>
        <taxon>Actinomycetota</taxon>
        <taxon>Actinomycetes</taxon>
        <taxon>Micromonosporales</taxon>
        <taxon>Micromonosporaceae</taxon>
        <taxon>Planosporangium</taxon>
    </lineage>
</organism>
<evidence type="ECO:0000313" key="1">
    <source>
        <dbReference type="EMBL" id="GIG76599.1"/>
    </source>
</evidence>
<name>A0A8J3LZH0_9ACTN</name>
<dbReference type="AlphaFoldDB" id="A0A8J3LZH0"/>
<proteinExistence type="predicted"/>
<dbReference type="EMBL" id="BONU01000064">
    <property type="protein sequence ID" value="GIG76599.1"/>
    <property type="molecule type" value="Genomic_DNA"/>
</dbReference>
<reference evidence="1" key="1">
    <citation type="submission" date="2021-01" db="EMBL/GenBank/DDBJ databases">
        <title>Whole genome shotgun sequence of Planosporangium flavigriseum NBRC 105377.</title>
        <authorList>
            <person name="Komaki H."/>
            <person name="Tamura T."/>
        </authorList>
    </citation>
    <scope>NUCLEOTIDE SEQUENCE</scope>
    <source>
        <strain evidence="1">NBRC 105377</strain>
    </source>
</reference>
<comment type="caution">
    <text evidence="1">The sequence shown here is derived from an EMBL/GenBank/DDBJ whole genome shotgun (WGS) entry which is preliminary data.</text>
</comment>
<accession>A0A8J3LZH0</accession>
<evidence type="ECO:0000313" key="2">
    <source>
        <dbReference type="Proteomes" id="UP000653674"/>
    </source>
</evidence>
<keyword evidence="2" id="KW-1185">Reference proteome</keyword>
<protein>
    <submittedName>
        <fullName evidence="1">Uncharacterized protein</fullName>
    </submittedName>
</protein>
<dbReference type="Proteomes" id="UP000653674">
    <property type="component" value="Unassembled WGS sequence"/>
</dbReference>
<gene>
    <name evidence="1" type="ORF">Pfl04_50030</name>
</gene>
<sequence>MKAMDEADIARIKRSHRASVRWIGTRVIVGCSCGVDRYPCELRRAAEEAERK</sequence>